<evidence type="ECO:0000313" key="3">
    <source>
        <dbReference type="EMBL" id="PHT47208.1"/>
    </source>
</evidence>
<feature type="region of interest" description="Disordered" evidence="1">
    <location>
        <begin position="486"/>
        <end position="540"/>
    </location>
</feature>
<dbReference type="AlphaFoldDB" id="A0A2G2WPN4"/>
<dbReference type="InterPro" id="IPR025762">
    <property type="entry name" value="DFDF"/>
</dbReference>
<gene>
    <name evidence="3" type="ORF">CQW23_11416</name>
</gene>
<feature type="domain" description="DFDF" evidence="2">
    <location>
        <begin position="386"/>
        <end position="422"/>
    </location>
</feature>
<dbReference type="STRING" id="33114.A0A2G2WPN4"/>
<dbReference type="PANTHER" id="PTHR13586">
    <property type="entry name" value="SCD6 PROTEIN-RELATED"/>
    <property type="match status" value="1"/>
</dbReference>
<reference evidence="4" key="2">
    <citation type="journal article" date="2017" name="J. Anim. Genet.">
        <title>Multiple reference genome sequences of hot pepper reveal the massive evolution of plant disease resistance genes by retroduplication.</title>
        <authorList>
            <person name="Kim S."/>
            <person name="Park J."/>
            <person name="Yeom S.-I."/>
            <person name="Kim Y.-M."/>
            <person name="Seo E."/>
            <person name="Kim K.-T."/>
            <person name="Kim M.-S."/>
            <person name="Lee J.M."/>
            <person name="Cheong K."/>
            <person name="Shin H.-S."/>
            <person name="Kim S.-B."/>
            <person name="Han K."/>
            <person name="Lee J."/>
            <person name="Park M."/>
            <person name="Lee H.-A."/>
            <person name="Lee H.-Y."/>
            <person name="Lee Y."/>
            <person name="Oh S."/>
            <person name="Lee J.H."/>
            <person name="Choi E."/>
            <person name="Choi E."/>
            <person name="Lee S.E."/>
            <person name="Jeon J."/>
            <person name="Kim H."/>
            <person name="Choi G."/>
            <person name="Song H."/>
            <person name="Lee J."/>
            <person name="Lee S.-C."/>
            <person name="Kwon J.-K."/>
            <person name="Lee H.-Y."/>
            <person name="Koo N."/>
            <person name="Hong Y."/>
            <person name="Kim R.W."/>
            <person name="Kang W.-H."/>
            <person name="Huh J.H."/>
            <person name="Kang B.-C."/>
            <person name="Yang T.-J."/>
            <person name="Lee Y.-H."/>
            <person name="Bennetzen J.L."/>
            <person name="Choi D."/>
        </authorList>
    </citation>
    <scope>NUCLEOTIDE SEQUENCE [LARGE SCALE GENOMIC DNA]</scope>
    <source>
        <strain evidence="4">cv. PBC81</strain>
    </source>
</reference>
<feature type="compositionally biased region" description="Polar residues" evidence="1">
    <location>
        <begin position="124"/>
        <end position="134"/>
    </location>
</feature>
<feature type="compositionally biased region" description="Low complexity" evidence="1">
    <location>
        <begin position="253"/>
        <end position="264"/>
    </location>
</feature>
<evidence type="ECO:0000313" key="4">
    <source>
        <dbReference type="Proteomes" id="UP000224567"/>
    </source>
</evidence>
<feature type="compositionally biased region" description="Polar residues" evidence="1">
    <location>
        <begin position="284"/>
        <end position="308"/>
    </location>
</feature>
<organism evidence="3 4">
    <name type="scientific">Capsicum baccatum</name>
    <name type="common">Peruvian pepper</name>
    <dbReference type="NCBI Taxonomy" id="33114"/>
    <lineage>
        <taxon>Eukaryota</taxon>
        <taxon>Viridiplantae</taxon>
        <taxon>Streptophyta</taxon>
        <taxon>Embryophyta</taxon>
        <taxon>Tracheophyta</taxon>
        <taxon>Spermatophyta</taxon>
        <taxon>Magnoliopsida</taxon>
        <taxon>eudicotyledons</taxon>
        <taxon>Gunneridae</taxon>
        <taxon>Pentapetalae</taxon>
        <taxon>asterids</taxon>
        <taxon>lamiids</taxon>
        <taxon>Solanales</taxon>
        <taxon>Solanaceae</taxon>
        <taxon>Solanoideae</taxon>
        <taxon>Capsiceae</taxon>
        <taxon>Capsicum</taxon>
    </lineage>
</organism>
<comment type="caution">
    <text evidence="3">The sequence shown here is derived from an EMBL/GenBank/DDBJ whole genome shotgun (WGS) entry which is preliminary data.</text>
</comment>
<dbReference type="PROSITE" id="PS51512">
    <property type="entry name" value="DFDF"/>
    <property type="match status" value="1"/>
</dbReference>
<evidence type="ECO:0000256" key="1">
    <source>
        <dbReference type="SAM" id="MobiDB-lite"/>
    </source>
</evidence>
<keyword evidence="4" id="KW-1185">Reference proteome</keyword>
<accession>A0A2G2WPN4</accession>
<proteinExistence type="predicted"/>
<dbReference type="InterPro" id="IPR019050">
    <property type="entry name" value="FDF_dom"/>
</dbReference>
<protein>
    <recommendedName>
        <fullName evidence="2">DFDF domain-containing protein</fullName>
    </recommendedName>
</protein>
<dbReference type="OrthoDB" id="21539at2759"/>
<dbReference type="GO" id="GO:0000932">
    <property type="term" value="C:P-body"/>
    <property type="evidence" value="ECO:0007669"/>
    <property type="project" value="TreeGrafter"/>
</dbReference>
<feature type="compositionally biased region" description="Basic residues" evidence="1">
    <location>
        <begin position="524"/>
        <end position="533"/>
    </location>
</feature>
<feature type="compositionally biased region" description="Polar residues" evidence="1">
    <location>
        <begin position="182"/>
        <end position="198"/>
    </location>
</feature>
<reference evidence="3 4" key="1">
    <citation type="journal article" date="2017" name="Genome Biol.">
        <title>New reference genome sequences of hot pepper reveal the massive evolution of plant disease-resistance genes by retroduplication.</title>
        <authorList>
            <person name="Kim S."/>
            <person name="Park J."/>
            <person name="Yeom S.I."/>
            <person name="Kim Y.M."/>
            <person name="Seo E."/>
            <person name="Kim K.T."/>
            <person name="Kim M.S."/>
            <person name="Lee J.M."/>
            <person name="Cheong K."/>
            <person name="Shin H.S."/>
            <person name="Kim S.B."/>
            <person name="Han K."/>
            <person name="Lee J."/>
            <person name="Park M."/>
            <person name="Lee H.A."/>
            <person name="Lee H.Y."/>
            <person name="Lee Y."/>
            <person name="Oh S."/>
            <person name="Lee J.H."/>
            <person name="Choi E."/>
            <person name="Choi E."/>
            <person name="Lee S.E."/>
            <person name="Jeon J."/>
            <person name="Kim H."/>
            <person name="Choi G."/>
            <person name="Song H."/>
            <person name="Lee J."/>
            <person name="Lee S.C."/>
            <person name="Kwon J.K."/>
            <person name="Lee H.Y."/>
            <person name="Koo N."/>
            <person name="Hong Y."/>
            <person name="Kim R.W."/>
            <person name="Kang W.H."/>
            <person name="Huh J.H."/>
            <person name="Kang B.C."/>
            <person name="Yang T.J."/>
            <person name="Lee Y.H."/>
            <person name="Bennetzen J.L."/>
            <person name="Choi D."/>
        </authorList>
    </citation>
    <scope>NUCLEOTIDE SEQUENCE [LARGE SCALE GENOMIC DNA]</scope>
    <source>
        <strain evidence="4">cv. PBC81</strain>
    </source>
</reference>
<evidence type="ECO:0000259" key="2">
    <source>
        <dbReference type="PROSITE" id="PS51512"/>
    </source>
</evidence>
<dbReference type="GO" id="GO:0033962">
    <property type="term" value="P:P-body assembly"/>
    <property type="evidence" value="ECO:0007669"/>
    <property type="project" value="TreeGrafter"/>
</dbReference>
<dbReference type="GO" id="GO:0003729">
    <property type="term" value="F:mRNA binding"/>
    <property type="evidence" value="ECO:0007669"/>
    <property type="project" value="TreeGrafter"/>
</dbReference>
<feature type="region of interest" description="Disordered" evidence="1">
    <location>
        <begin position="124"/>
        <end position="318"/>
    </location>
</feature>
<name>A0A2G2WPN4_CAPBA</name>
<feature type="compositionally biased region" description="Low complexity" evidence="1">
    <location>
        <begin position="497"/>
        <end position="512"/>
    </location>
</feature>
<dbReference type="Pfam" id="PF09532">
    <property type="entry name" value="FDF"/>
    <property type="match status" value="1"/>
</dbReference>
<dbReference type="GO" id="GO:0034063">
    <property type="term" value="P:stress granule assembly"/>
    <property type="evidence" value="ECO:0007669"/>
    <property type="project" value="TreeGrafter"/>
</dbReference>
<dbReference type="SMART" id="SM01199">
    <property type="entry name" value="FDF"/>
    <property type="match status" value="1"/>
</dbReference>
<dbReference type="EMBL" id="MLFT02000005">
    <property type="protein sequence ID" value="PHT47208.1"/>
    <property type="molecule type" value="Genomic_DNA"/>
</dbReference>
<dbReference type="PANTHER" id="PTHR13586:SF0">
    <property type="entry name" value="TRAILER HITCH, ISOFORM H"/>
    <property type="match status" value="1"/>
</dbReference>
<dbReference type="Proteomes" id="UP000224567">
    <property type="component" value="Unassembled WGS sequence"/>
</dbReference>
<sequence>MVTYVSFWAPNGKKEQIFLVIGSSVRRISLGSFWQPPHGVARAAHINPSEQLILSGTSFQLNQAHEQAASNYSFWGSFIPPPPTNMSRLAAYYVPGLVGSFGRVSPYPPPPRSLVMASLPPVQQDKNQNVNTSVAARGSRFSEHHRPLLLGGSTASPSTLPPLPPRPSVQSNNPGQFIKLVSNLSSTPNPTDGSSALSSVPMEPRPKLASSLPEVLNVNATPAPFTDETNEVKPTGVSFSKQSKLSPMITEDQSGPRQSSPSQSLETVNTDKKAAVASVMESLPSDSTEETQSLLKPTTKTMQGSTSSHRYKGQSAWRRDQVHRSLPWHRGHLLGKANVANGVALNTQLSSRNRALGRGDGLQPKGVPLHNPGYAASHHFLGRGAANPRATIWFKEDFDFEAMNEKFNKKEVWDFFSKNSKAEADDDDKKMADDDVKGKAKEVHVKDDNKPDNCEDDFFDHLSYGVSDESDQVALSEQRKIDDETFGVEIPILQQDHGQLGSHSTGSSQSPSGGRGHVNVQASRGRRGRRARARGRDHLK</sequence>